<organism evidence="3">
    <name type="scientific">Anisakis simplex</name>
    <name type="common">Herring worm</name>
    <dbReference type="NCBI Taxonomy" id="6269"/>
    <lineage>
        <taxon>Eukaryota</taxon>
        <taxon>Metazoa</taxon>
        <taxon>Ecdysozoa</taxon>
        <taxon>Nematoda</taxon>
        <taxon>Chromadorea</taxon>
        <taxon>Rhabditida</taxon>
        <taxon>Spirurina</taxon>
        <taxon>Ascaridomorpha</taxon>
        <taxon>Ascaridoidea</taxon>
        <taxon>Anisakidae</taxon>
        <taxon>Anisakis</taxon>
        <taxon>Anisakis simplex complex</taxon>
    </lineage>
</organism>
<dbReference type="EMBL" id="UYRR01031492">
    <property type="protein sequence ID" value="VDK50529.1"/>
    <property type="molecule type" value="Genomic_DNA"/>
</dbReference>
<gene>
    <name evidence="1" type="ORF">ASIM_LOCUS13768</name>
</gene>
<dbReference type="AlphaFoldDB" id="A0A0M3K0K2"/>
<accession>A0A0M3K0K2</accession>
<evidence type="ECO:0000313" key="1">
    <source>
        <dbReference type="EMBL" id="VDK50529.1"/>
    </source>
</evidence>
<name>A0A0M3K0K2_ANISI</name>
<dbReference type="Proteomes" id="UP000267096">
    <property type="component" value="Unassembled WGS sequence"/>
</dbReference>
<reference evidence="3" key="1">
    <citation type="submission" date="2017-02" db="UniProtKB">
        <authorList>
            <consortium name="WormBaseParasite"/>
        </authorList>
    </citation>
    <scope>IDENTIFICATION</scope>
</reference>
<evidence type="ECO:0000313" key="3">
    <source>
        <dbReference type="WBParaSite" id="ASIM_0001434001-mRNA-1"/>
    </source>
</evidence>
<sequence>MLQSVSKHLMTEHGVADTLSSEQRKISSLSSSAASGGGGGAAAAQSATAAAASTAAAAAASTEQQQQQQSSAFLREALLLTPTWTTAAAAFGIPKSLTGSIRFDSIRSDSDRISSSHCVVLDYSFGSLLLDQCFVLIIALHCIGLDWINSGNSQLHCCACAVAEKKRSSEMKLVNK</sequence>
<dbReference type="WBParaSite" id="ASIM_0001434001-mRNA-1">
    <property type="protein sequence ID" value="ASIM_0001434001-mRNA-1"/>
    <property type="gene ID" value="ASIM_0001434001"/>
</dbReference>
<protein>
    <submittedName>
        <fullName evidence="3">FHA domain-containing protein</fullName>
    </submittedName>
</protein>
<reference evidence="1 2" key="2">
    <citation type="submission" date="2018-11" db="EMBL/GenBank/DDBJ databases">
        <authorList>
            <consortium name="Pathogen Informatics"/>
        </authorList>
    </citation>
    <scope>NUCLEOTIDE SEQUENCE [LARGE SCALE GENOMIC DNA]</scope>
</reference>
<keyword evidence="2" id="KW-1185">Reference proteome</keyword>
<proteinExistence type="predicted"/>
<evidence type="ECO:0000313" key="2">
    <source>
        <dbReference type="Proteomes" id="UP000267096"/>
    </source>
</evidence>